<dbReference type="EMBL" id="JAAGPU010000001">
    <property type="protein sequence ID" value="NEU03504.1"/>
    <property type="molecule type" value="Genomic_DNA"/>
</dbReference>
<evidence type="ECO:0000313" key="1">
    <source>
        <dbReference type="EMBL" id="NEU03504.1"/>
    </source>
</evidence>
<organism evidence="1 2">
    <name type="scientific">Clostridium senegalense</name>
    <dbReference type="NCBI Taxonomy" id="1465809"/>
    <lineage>
        <taxon>Bacteria</taxon>
        <taxon>Bacillati</taxon>
        <taxon>Bacillota</taxon>
        <taxon>Clostridia</taxon>
        <taxon>Eubacteriales</taxon>
        <taxon>Clostridiaceae</taxon>
        <taxon>Clostridium</taxon>
    </lineage>
</organism>
<evidence type="ECO:0000313" key="2">
    <source>
        <dbReference type="Proteomes" id="UP000481872"/>
    </source>
</evidence>
<proteinExistence type="predicted"/>
<comment type="caution">
    <text evidence="1">The sequence shown here is derived from an EMBL/GenBank/DDBJ whole genome shotgun (WGS) entry which is preliminary data.</text>
</comment>
<keyword evidence="2" id="KW-1185">Reference proteome</keyword>
<protein>
    <submittedName>
        <fullName evidence="1">Flagellar biosynthesis protein</fullName>
    </submittedName>
</protein>
<accession>A0A6M0H061</accession>
<keyword evidence="1" id="KW-0969">Cilium</keyword>
<dbReference type="InterPro" id="IPR013367">
    <property type="entry name" value="Flagellar_put"/>
</dbReference>
<dbReference type="Proteomes" id="UP000481872">
    <property type="component" value="Unassembled WGS sequence"/>
</dbReference>
<reference evidence="1 2" key="1">
    <citation type="submission" date="2020-02" db="EMBL/GenBank/DDBJ databases">
        <title>Genome assembly of a novel Clostridium senegalense strain.</title>
        <authorList>
            <person name="Gupta T.B."/>
            <person name="Jauregui R."/>
            <person name="Maclean P."/>
            <person name="Nawarathana A."/>
            <person name="Brightwell G."/>
        </authorList>
    </citation>
    <scope>NUCLEOTIDE SEQUENCE [LARGE SCALE GENOMIC DNA]</scope>
    <source>
        <strain evidence="1 2">AGRFS4</strain>
    </source>
</reference>
<sequence>MGYRIINGVLYPIGDFSNLQDKKNITKNEAKESKSFDDIFKSEKAKNQGFTLSNHSAKRLKERNIELSGELLDKINEGINKASEKGSREALILYKDMALIASIKNRTIITAMEKNKDEINVVTNVDSVVLL</sequence>
<keyword evidence="1" id="KW-0282">Flagellum</keyword>
<name>A0A6M0H061_9CLOT</name>
<dbReference type="AlphaFoldDB" id="A0A6M0H061"/>
<dbReference type="RefSeq" id="WP_061994897.1">
    <property type="nucleotide sequence ID" value="NZ_JAAGPU010000001.1"/>
</dbReference>
<dbReference type="NCBIfam" id="TIGR02530">
    <property type="entry name" value="flg_new"/>
    <property type="match status" value="1"/>
</dbReference>
<gene>
    <name evidence="1" type="ORF">G3M99_01280</name>
</gene>
<keyword evidence="1" id="KW-0966">Cell projection</keyword>